<comment type="subunit">
    <text evidence="9">Component of the Mediator complex.</text>
</comment>
<dbReference type="InterPro" id="IPR048339">
    <property type="entry name" value="Mediator_Med16_C"/>
</dbReference>
<dbReference type="SUPFAM" id="SSF50978">
    <property type="entry name" value="WD40 repeat-like"/>
    <property type="match status" value="1"/>
</dbReference>
<keyword evidence="14" id="KW-1185">Reference proteome</keyword>
<dbReference type="PANTHER" id="PTHR13224:SF6">
    <property type="entry name" value="MEDIATOR OF RNA POLYMERASE II TRANSCRIPTION SUBUNIT 16"/>
    <property type="match status" value="1"/>
</dbReference>
<evidence type="ECO:0000256" key="6">
    <source>
        <dbReference type="ARBA" id="ARBA00023163"/>
    </source>
</evidence>
<evidence type="ECO:0000256" key="3">
    <source>
        <dbReference type="ARBA" id="ARBA00019614"/>
    </source>
</evidence>
<dbReference type="Pfam" id="PF20719">
    <property type="entry name" value="Med16_C"/>
    <property type="match status" value="1"/>
</dbReference>
<accession>A0AAN6PSK8</accession>
<dbReference type="AlphaFoldDB" id="A0AAN6PSK8"/>
<evidence type="ECO:0000256" key="7">
    <source>
        <dbReference type="ARBA" id="ARBA00023242"/>
    </source>
</evidence>
<comment type="caution">
    <text evidence="13">The sequence shown here is derived from an EMBL/GenBank/DDBJ whole genome shotgun (WGS) entry which is preliminary data.</text>
</comment>
<dbReference type="EMBL" id="MU854318">
    <property type="protein sequence ID" value="KAK4044534.1"/>
    <property type="molecule type" value="Genomic_DNA"/>
</dbReference>
<feature type="compositionally biased region" description="Pro residues" evidence="10">
    <location>
        <begin position="138"/>
        <end position="155"/>
    </location>
</feature>
<evidence type="ECO:0000256" key="10">
    <source>
        <dbReference type="SAM" id="MobiDB-lite"/>
    </source>
</evidence>
<dbReference type="InterPro" id="IPR048338">
    <property type="entry name" value="Mediator_Med16"/>
</dbReference>
<dbReference type="Pfam" id="PF11635">
    <property type="entry name" value="Med16_N"/>
    <property type="match status" value="1"/>
</dbReference>
<feature type="domain" description="Mediator complex subunit 16 C-terminal" evidence="12">
    <location>
        <begin position="919"/>
        <end position="1063"/>
    </location>
</feature>
<evidence type="ECO:0000259" key="12">
    <source>
        <dbReference type="Pfam" id="PF20719"/>
    </source>
</evidence>
<sequence>MSADDMALLLEGDPMNVDGAMQGLQGIQDMQGIQGMEGMEGMDGMGSMGGAMALDEVDLFGDPVMDDALAGLPPPPLPSKKLQQRLDELRTHGCCQGIAWSRQGTIASIAKDAMSIDLRFIRCNPDTTDWELSEPSSWSPPSPAASPPAPNPPTPISLASTSAPFVHLAWSPTMSPDLAVIDALGRLTLLGFSIANNQPYPVRRWETDVVDDLHAVVGCYWLPPGMAPNKQYHLIHGPATKGQTEYRYEHQFYPASGPWHPNSSKSAFLCVTTNGALKLFFTQNNGRPEETALELESVTSSDDLITHASLCSDRNTLLIALATASKQLRIVRVGIQWGLPQVDKQVPPQSLPLRPSLRESHVAVTSWVQHGSGESALDASTAQLSHIEILPAAHTAPSQPMAPPVVLTVRSYVLQDASPYHQESQSIIDRWEVVTDQPQALHPAFEQLASKNGASSTPPTMTRLRKLDPIILPKVVVTVTTAQFGRVLCFAFSDGTVQYRDRFTMNEMYSEPDTDSIMHPLQVGFHYVNNTPCLQVAFSPTNCSFAQICEDSAVKWNRLHYPMEAPGTALQSADQNIIRVALTVAQSATAVNQGACDDILAMARPFAQIPDFASAWVKEMVNMLKINVDYSENSHHEQLVKNILLQHCLGIISHLSFRGDFKPRLHGGKFAMLALGVRSVFLVITVANTPMGMKEKLNPLDDPDVVDAVTGCATWGISLLAWLTDSLFQLLDDPEIMAMLGEQKRFSDLAKYLESKNHVALQLLLCSSTRGFLSALCRRLQHVETVSNRAAQYYETRVQQQQDPAAATSASGRPHPALSRAYQRMERAVSSALVKVSEFDRLLSDLSSDIQTAYHTSLSPLVASKVKPQAANLTEQQKQQMNDQFIKKAQTHIELDMLVGQNPPPSFREVLLKLFTATLPAFRTQTDPAKLYFANYDLLEVEDSPSTLATRKAAGKYVDVFKRAELVVGPRGKQTNGMGPAKGVVANGEETRSAAGNGVGEDSGMASYRTAIFGTWTGIGDGNGPQWRRCVRCAAVVGDIWTGKPGYHFVLSQQRKCVCGGSWGTVPRGA</sequence>
<keyword evidence="5 9" id="KW-0010">Activator</keyword>
<evidence type="ECO:0000259" key="11">
    <source>
        <dbReference type="Pfam" id="PF11635"/>
    </source>
</evidence>
<organism evidence="13 14">
    <name type="scientific">Parachaetomium inaequale</name>
    <dbReference type="NCBI Taxonomy" id="2588326"/>
    <lineage>
        <taxon>Eukaryota</taxon>
        <taxon>Fungi</taxon>
        <taxon>Dikarya</taxon>
        <taxon>Ascomycota</taxon>
        <taxon>Pezizomycotina</taxon>
        <taxon>Sordariomycetes</taxon>
        <taxon>Sordariomycetidae</taxon>
        <taxon>Sordariales</taxon>
        <taxon>Chaetomiaceae</taxon>
        <taxon>Parachaetomium</taxon>
    </lineage>
</organism>
<evidence type="ECO:0000256" key="9">
    <source>
        <dbReference type="RuleBase" id="RU364149"/>
    </source>
</evidence>
<dbReference type="PANTHER" id="PTHR13224">
    <property type="entry name" value="THYROID HORMONE RECEPTOR-ASSOCIATED PROTEIN-RELATED"/>
    <property type="match status" value="1"/>
</dbReference>
<reference evidence="14" key="1">
    <citation type="journal article" date="2023" name="Mol. Phylogenet. Evol.">
        <title>Genome-scale phylogeny and comparative genomics of the fungal order Sordariales.</title>
        <authorList>
            <person name="Hensen N."/>
            <person name="Bonometti L."/>
            <person name="Westerberg I."/>
            <person name="Brannstrom I.O."/>
            <person name="Guillou S."/>
            <person name="Cros-Aarteil S."/>
            <person name="Calhoun S."/>
            <person name="Haridas S."/>
            <person name="Kuo A."/>
            <person name="Mondo S."/>
            <person name="Pangilinan J."/>
            <person name="Riley R."/>
            <person name="LaButti K."/>
            <person name="Andreopoulos B."/>
            <person name="Lipzen A."/>
            <person name="Chen C."/>
            <person name="Yan M."/>
            <person name="Daum C."/>
            <person name="Ng V."/>
            <person name="Clum A."/>
            <person name="Steindorff A."/>
            <person name="Ohm R.A."/>
            <person name="Martin F."/>
            <person name="Silar P."/>
            <person name="Natvig D.O."/>
            <person name="Lalanne C."/>
            <person name="Gautier V."/>
            <person name="Ament-Velasquez S.L."/>
            <person name="Kruys A."/>
            <person name="Hutchinson M.I."/>
            <person name="Powell A.J."/>
            <person name="Barry K."/>
            <person name="Miller A.N."/>
            <person name="Grigoriev I.V."/>
            <person name="Debuchy R."/>
            <person name="Gladieux P."/>
            <person name="Hiltunen Thoren M."/>
            <person name="Johannesson H."/>
        </authorList>
    </citation>
    <scope>NUCLEOTIDE SEQUENCE [LARGE SCALE GENOMIC DNA]</scope>
    <source>
        <strain evidence="14">CBS 284.82</strain>
    </source>
</reference>
<dbReference type="InterPro" id="IPR036322">
    <property type="entry name" value="WD40_repeat_dom_sf"/>
</dbReference>
<keyword evidence="4 9" id="KW-0805">Transcription regulation</keyword>
<comment type="subcellular location">
    <subcellularLocation>
        <location evidence="1 9">Nucleus</location>
    </subcellularLocation>
</comment>
<gene>
    <name evidence="9" type="primary">MED16</name>
    <name evidence="13" type="ORF">C8A01DRAFT_31320</name>
</gene>
<feature type="region of interest" description="Disordered" evidence="10">
    <location>
        <begin position="130"/>
        <end position="156"/>
    </location>
</feature>
<protein>
    <recommendedName>
        <fullName evidence="3 9">Mediator of RNA polymerase II transcription subunit 16</fullName>
    </recommendedName>
    <alternativeName>
        <fullName evidence="8 9">Mediator complex subunit 16</fullName>
    </alternativeName>
</protein>
<dbReference type="Proteomes" id="UP001303115">
    <property type="component" value="Unassembled WGS sequence"/>
</dbReference>
<name>A0AAN6PSK8_9PEZI</name>
<comment type="function">
    <text evidence="9">Component of the Mediator complex, a coactivator involved in the regulated transcription of nearly all RNA polymerase II-dependent genes. Mediator functions as a bridge to convey information from gene-specific regulatory proteins to the basal RNA polymerase II transcription machinery. Mediator is recruited to promoters by direct interactions with regulatory proteins and serves as a scaffold for the assembly of a functional preinitiation complex with RNA polymerase II and the general transcription factors.</text>
</comment>
<keyword evidence="7 9" id="KW-0539">Nucleus</keyword>
<evidence type="ECO:0000256" key="1">
    <source>
        <dbReference type="ARBA" id="ARBA00004123"/>
    </source>
</evidence>
<keyword evidence="6 9" id="KW-0804">Transcription</keyword>
<evidence type="ECO:0000256" key="2">
    <source>
        <dbReference type="ARBA" id="ARBA00006543"/>
    </source>
</evidence>
<evidence type="ECO:0000313" key="14">
    <source>
        <dbReference type="Proteomes" id="UP001303115"/>
    </source>
</evidence>
<evidence type="ECO:0000256" key="5">
    <source>
        <dbReference type="ARBA" id="ARBA00023159"/>
    </source>
</evidence>
<dbReference type="GO" id="GO:0016592">
    <property type="term" value="C:mediator complex"/>
    <property type="evidence" value="ECO:0007669"/>
    <property type="project" value="InterPro"/>
</dbReference>
<dbReference type="InterPro" id="IPR021665">
    <property type="entry name" value="Mediator_Med16_N"/>
</dbReference>
<evidence type="ECO:0000313" key="13">
    <source>
        <dbReference type="EMBL" id="KAK4044534.1"/>
    </source>
</evidence>
<proteinExistence type="inferred from homology"/>
<dbReference type="GO" id="GO:0045893">
    <property type="term" value="P:positive regulation of DNA-templated transcription"/>
    <property type="evidence" value="ECO:0007669"/>
    <property type="project" value="TreeGrafter"/>
</dbReference>
<feature type="domain" description="Mediator complex subunit Med16 N-terminal" evidence="11">
    <location>
        <begin position="212"/>
        <end position="528"/>
    </location>
</feature>
<comment type="similarity">
    <text evidence="2 9">Belongs to the Mediator complex subunit 16 family.</text>
</comment>
<evidence type="ECO:0000256" key="8">
    <source>
        <dbReference type="ARBA" id="ARBA00032015"/>
    </source>
</evidence>
<evidence type="ECO:0000256" key="4">
    <source>
        <dbReference type="ARBA" id="ARBA00023015"/>
    </source>
</evidence>